<dbReference type="NCBIfam" id="TIGR01900">
    <property type="entry name" value="dapE-gram_pos"/>
    <property type="match status" value="1"/>
</dbReference>
<dbReference type="GO" id="GO:0008777">
    <property type="term" value="F:acetylornithine deacetylase activity"/>
    <property type="evidence" value="ECO:0007669"/>
    <property type="project" value="TreeGrafter"/>
</dbReference>
<keyword evidence="17" id="KW-1185">Reference proteome</keyword>
<keyword evidence="10" id="KW-0220">Diaminopimelate biosynthesis</keyword>
<keyword evidence="9" id="KW-0862">Zinc</keyword>
<dbReference type="EC" id="3.5.1.18" evidence="5 14"/>
<evidence type="ECO:0000256" key="4">
    <source>
        <dbReference type="ARBA" id="ARBA00011738"/>
    </source>
</evidence>
<dbReference type="GO" id="GO:0019877">
    <property type="term" value="P:diaminopimelate biosynthetic process"/>
    <property type="evidence" value="ECO:0007669"/>
    <property type="project" value="UniProtKB-KW"/>
</dbReference>
<dbReference type="InterPro" id="IPR036264">
    <property type="entry name" value="Bact_exopeptidase_dim_dom"/>
</dbReference>
<dbReference type="PANTHER" id="PTHR43808:SF31">
    <property type="entry name" value="N-ACETYL-L-CITRULLINE DEACETYLASE"/>
    <property type="match status" value="1"/>
</dbReference>
<dbReference type="InterPro" id="IPR050072">
    <property type="entry name" value="Peptidase_M20A"/>
</dbReference>
<evidence type="ECO:0000256" key="13">
    <source>
        <dbReference type="ARBA" id="ARBA00051301"/>
    </source>
</evidence>
<reference evidence="16 17" key="1">
    <citation type="submission" date="2016-09" db="EMBL/GenBank/DDBJ databases">
        <title>Couchioplanes caeruleus draft genome sequence.</title>
        <authorList>
            <person name="Sheehan J."/>
            <person name="Caffrey P."/>
        </authorList>
    </citation>
    <scope>NUCLEOTIDE SEQUENCE [LARGE SCALE GENOMIC DNA]</scope>
    <source>
        <strain evidence="16 17">DSM 43634</strain>
    </source>
</reference>
<comment type="catalytic activity">
    <reaction evidence="13">
        <text>N-succinyl-(2S,6S)-2,6-diaminopimelate + H2O = (2S,6S)-2,6-diaminopimelate + succinate</text>
        <dbReference type="Rhea" id="RHEA:22608"/>
        <dbReference type="ChEBI" id="CHEBI:15377"/>
        <dbReference type="ChEBI" id="CHEBI:30031"/>
        <dbReference type="ChEBI" id="CHEBI:57609"/>
        <dbReference type="ChEBI" id="CHEBI:58087"/>
        <dbReference type="EC" id="3.5.1.18"/>
    </reaction>
</comment>
<dbReference type="Pfam" id="PF01546">
    <property type="entry name" value="Peptidase_M20"/>
    <property type="match status" value="1"/>
</dbReference>
<dbReference type="AlphaFoldDB" id="A0A1K0FKS4"/>
<evidence type="ECO:0000256" key="14">
    <source>
        <dbReference type="NCBIfam" id="TIGR01900"/>
    </source>
</evidence>
<keyword evidence="11" id="KW-0457">Lysine biosynthesis</keyword>
<dbReference type="Gene3D" id="3.30.70.360">
    <property type="match status" value="1"/>
</dbReference>
<dbReference type="FunFam" id="3.30.70.360:FF:000011">
    <property type="entry name" value="Succinyl-diaminopimelate desuccinylase"/>
    <property type="match status" value="1"/>
</dbReference>
<evidence type="ECO:0000256" key="5">
    <source>
        <dbReference type="ARBA" id="ARBA00011921"/>
    </source>
</evidence>
<evidence type="ECO:0000313" key="16">
    <source>
        <dbReference type="EMBL" id="OJF13463.1"/>
    </source>
</evidence>
<dbReference type="PANTHER" id="PTHR43808">
    <property type="entry name" value="ACETYLORNITHINE DEACETYLASE"/>
    <property type="match status" value="1"/>
</dbReference>
<dbReference type="SUPFAM" id="SSF55031">
    <property type="entry name" value="Bacterial exopeptidase dimerisation domain"/>
    <property type="match status" value="1"/>
</dbReference>
<dbReference type="InterPro" id="IPR010174">
    <property type="entry name" value="Succinyl-DAP_deSuclase_DapE"/>
</dbReference>
<dbReference type="RefSeq" id="WP_071805960.1">
    <property type="nucleotide sequence ID" value="NZ_MEIA01000152.1"/>
</dbReference>
<evidence type="ECO:0000256" key="10">
    <source>
        <dbReference type="ARBA" id="ARBA00022915"/>
    </source>
</evidence>
<evidence type="ECO:0000259" key="15">
    <source>
        <dbReference type="Pfam" id="PF07687"/>
    </source>
</evidence>
<evidence type="ECO:0000256" key="8">
    <source>
        <dbReference type="ARBA" id="ARBA00022801"/>
    </source>
</evidence>
<accession>A0A1K0FKS4</accession>
<dbReference type="InterPro" id="IPR002933">
    <property type="entry name" value="Peptidase_M20"/>
</dbReference>
<comment type="subunit">
    <text evidence="4">Homodimer.</text>
</comment>
<protein>
    <recommendedName>
        <fullName evidence="5 14">Succinyl-diaminopimelate desuccinylase</fullName>
        <ecNumber evidence="5 14">3.5.1.18</ecNumber>
    </recommendedName>
</protein>
<comment type="cofactor">
    <cofactor evidence="1">
        <name>Co(2+)</name>
        <dbReference type="ChEBI" id="CHEBI:48828"/>
    </cofactor>
</comment>
<evidence type="ECO:0000256" key="2">
    <source>
        <dbReference type="ARBA" id="ARBA00001947"/>
    </source>
</evidence>
<dbReference type="InterPro" id="IPR011650">
    <property type="entry name" value="Peptidase_M20_dimer"/>
</dbReference>
<dbReference type="GO" id="GO:0009089">
    <property type="term" value="P:lysine biosynthetic process via diaminopimelate"/>
    <property type="evidence" value="ECO:0007669"/>
    <property type="project" value="UniProtKB-UniRule"/>
</dbReference>
<evidence type="ECO:0000256" key="12">
    <source>
        <dbReference type="ARBA" id="ARBA00023285"/>
    </source>
</evidence>
<proteinExistence type="predicted"/>
<evidence type="ECO:0000313" key="17">
    <source>
        <dbReference type="Proteomes" id="UP000182486"/>
    </source>
</evidence>
<name>A0A1K0FKS4_9ACTN</name>
<dbReference type="GO" id="GO:0006526">
    <property type="term" value="P:L-arginine biosynthetic process"/>
    <property type="evidence" value="ECO:0007669"/>
    <property type="project" value="TreeGrafter"/>
</dbReference>
<evidence type="ECO:0000256" key="11">
    <source>
        <dbReference type="ARBA" id="ARBA00023154"/>
    </source>
</evidence>
<keyword evidence="8" id="KW-0378">Hydrolase</keyword>
<sequence>MKLDLHDDVVSLTRALCDIPSVSGTEAAIADAVEAALHALGHLEVLRDGDAVVARTQLGRARRIVLAGHLDTVPIKDNLPTRLTGEGDAELLHGRGTVDMKGGVGVLLKIAATVPEPRHDLTFVFYDNEEVASVRNGLGRLVRHHPDWLAGDFAILGEPSNGTVEGGCQGTMRVRITLKGKAAHPARAWHGINAIHAAADVLAILKAYEPRRVVVDGLEYREGLNAVQIHGGIANNVIPDEVAIDVNHRFAPDRDVDGAYAHLREVFAGYELEIRDQAAAARPGLDRPAAAEFVAAVGRAPAPKFGWTDVARFAELGIPAVNYGPGDPLLCHTDEENLPTADLRECERVLAAWLS</sequence>
<dbReference type="Proteomes" id="UP000182486">
    <property type="component" value="Unassembled WGS sequence"/>
</dbReference>
<evidence type="ECO:0000256" key="9">
    <source>
        <dbReference type="ARBA" id="ARBA00022833"/>
    </source>
</evidence>
<evidence type="ECO:0000256" key="7">
    <source>
        <dbReference type="ARBA" id="ARBA00022723"/>
    </source>
</evidence>
<feature type="domain" description="Peptidase M20 dimerisation" evidence="15">
    <location>
        <begin position="169"/>
        <end position="267"/>
    </location>
</feature>
<evidence type="ECO:0000256" key="3">
    <source>
        <dbReference type="ARBA" id="ARBA00005130"/>
    </source>
</evidence>
<dbReference type="GO" id="GO:0009014">
    <property type="term" value="F:succinyl-diaminopimelate desuccinylase activity"/>
    <property type="evidence" value="ECO:0007669"/>
    <property type="project" value="UniProtKB-UniRule"/>
</dbReference>
<keyword evidence="7" id="KW-0479">Metal-binding</keyword>
<keyword evidence="12" id="KW-0170">Cobalt</keyword>
<comment type="caution">
    <text evidence="16">The sequence shown here is derived from an EMBL/GenBank/DDBJ whole genome shotgun (WGS) entry which is preliminary data.</text>
</comment>
<dbReference type="GO" id="GO:0046872">
    <property type="term" value="F:metal ion binding"/>
    <property type="evidence" value="ECO:0007669"/>
    <property type="project" value="UniProtKB-KW"/>
</dbReference>
<comment type="pathway">
    <text evidence="3">Amino-acid biosynthesis; L-lysine biosynthesis via DAP pathway; LL-2,6-diaminopimelate from (S)-tetrahydrodipicolinate (succinylase route): step 3/3.</text>
</comment>
<dbReference type="Gene3D" id="3.40.630.10">
    <property type="entry name" value="Zn peptidases"/>
    <property type="match status" value="1"/>
</dbReference>
<keyword evidence="6" id="KW-0028">Amino-acid biosynthesis</keyword>
<organism evidence="16 17">
    <name type="scientific">Couchioplanes caeruleus subsp. caeruleus</name>
    <dbReference type="NCBI Taxonomy" id="56427"/>
    <lineage>
        <taxon>Bacteria</taxon>
        <taxon>Bacillati</taxon>
        <taxon>Actinomycetota</taxon>
        <taxon>Actinomycetes</taxon>
        <taxon>Micromonosporales</taxon>
        <taxon>Micromonosporaceae</taxon>
        <taxon>Couchioplanes</taxon>
    </lineage>
</organism>
<evidence type="ECO:0000256" key="1">
    <source>
        <dbReference type="ARBA" id="ARBA00001941"/>
    </source>
</evidence>
<dbReference type="Pfam" id="PF07687">
    <property type="entry name" value="M20_dimer"/>
    <property type="match status" value="1"/>
</dbReference>
<dbReference type="EMBL" id="MEIA01000152">
    <property type="protein sequence ID" value="OJF13463.1"/>
    <property type="molecule type" value="Genomic_DNA"/>
</dbReference>
<comment type="cofactor">
    <cofactor evidence="2">
        <name>Zn(2+)</name>
        <dbReference type="ChEBI" id="CHEBI:29105"/>
    </cofactor>
</comment>
<gene>
    <name evidence="16" type="ORF">BG844_15090</name>
</gene>
<dbReference type="SUPFAM" id="SSF53187">
    <property type="entry name" value="Zn-dependent exopeptidases"/>
    <property type="match status" value="1"/>
</dbReference>
<evidence type="ECO:0000256" key="6">
    <source>
        <dbReference type="ARBA" id="ARBA00022605"/>
    </source>
</evidence>